<protein>
    <submittedName>
        <fullName evidence="9">MFS transporter</fullName>
    </submittedName>
</protein>
<feature type="transmembrane region" description="Helical" evidence="7">
    <location>
        <begin position="176"/>
        <end position="198"/>
    </location>
</feature>
<dbReference type="PANTHER" id="PTHR42718:SF46">
    <property type="entry name" value="BLR6921 PROTEIN"/>
    <property type="match status" value="1"/>
</dbReference>
<feature type="transmembrane region" description="Helical" evidence="7">
    <location>
        <begin position="457"/>
        <end position="477"/>
    </location>
</feature>
<keyword evidence="6 7" id="KW-0472">Membrane</keyword>
<feature type="transmembrane region" description="Helical" evidence="7">
    <location>
        <begin position="314"/>
        <end position="333"/>
    </location>
</feature>
<keyword evidence="5 7" id="KW-1133">Transmembrane helix</keyword>
<feature type="domain" description="Major facilitator superfamily (MFS) profile" evidence="8">
    <location>
        <begin position="23"/>
        <end position="481"/>
    </location>
</feature>
<feature type="transmembrane region" description="Helical" evidence="7">
    <location>
        <begin position="148"/>
        <end position="170"/>
    </location>
</feature>
<dbReference type="Gene3D" id="1.20.1250.20">
    <property type="entry name" value="MFS general substrate transporter like domains"/>
    <property type="match status" value="1"/>
</dbReference>
<feature type="transmembrane region" description="Helical" evidence="7">
    <location>
        <begin position="114"/>
        <end position="136"/>
    </location>
</feature>
<keyword evidence="10" id="KW-1185">Reference proteome</keyword>
<feature type="transmembrane region" description="Helical" evidence="7">
    <location>
        <begin position="210"/>
        <end position="230"/>
    </location>
</feature>
<feature type="transmembrane region" description="Helical" evidence="7">
    <location>
        <begin position="340"/>
        <end position="361"/>
    </location>
</feature>
<evidence type="ECO:0000259" key="8">
    <source>
        <dbReference type="PROSITE" id="PS50850"/>
    </source>
</evidence>
<dbReference type="GO" id="GO:0005886">
    <property type="term" value="C:plasma membrane"/>
    <property type="evidence" value="ECO:0007669"/>
    <property type="project" value="UniProtKB-SubCell"/>
</dbReference>
<dbReference type="EMBL" id="BNJK01000001">
    <property type="protein sequence ID" value="GHO90197.1"/>
    <property type="molecule type" value="Genomic_DNA"/>
</dbReference>
<keyword evidence="2" id="KW-0813">Transport</keyword>
<dbReference type="PROSITE" id="PS50850">
    <property type="entry name" value="MFS"/>
    <property type="match status" value="1"/>
</dbReference>
<evidence type="ECO:0000256" key="1">
    <source>
        <dbReference type="ARBA" id="ARBA00004651"/>
    </source>
</evidence>
<sequence>MKTSQIPEQQSLERRQVSSPFLTLSVVSLAIFLDALDVSIVTIALPSIQRDLALNMAELQWVPGIYVLAYAGFQLLGGRAADLLGRRSIFLLGATLFGVASLTAGLAHNGWLLILGRCGQGIGAALTFPAAVSILTTTFAEGTERHKALGIFSAMGASGFTGGVILGGVVTTFLDWHWVFFLNIPFVLLILLLARLVVPEGRSPVRERSYDLAGAVTVTAGLLLLVYALTEAQERGANTVKTTGLFVLAGVLLCCFLLIERWSKAPLMPLTILRSRLLCVASVTSLALQGSVFGFLFIYTLSLQEIVHFSPVNASLALVPASVASALTGLFVAPWFMNRLGLRLTSILGLLCLSGGIALFLRVGEAGDYVGTILPSVVLALSGAGLAGPTLSVAAVSRIAPTEQGLAAGLQGTFMQAGGGLGLATTAAVVTAFLAFGHSIAHPSALSVEAQLNGYHAGLLVAAGGAALGALMALVGIHKPPEDLEAEKEVLPL</sequence>
<keyword evidence="4 7" id="KW-0812">Transmembrane</keyword>
<gene>
    <name evidence="9" type="ORF">KSF_002450</name>
</gene>
<evidence type="ECO:0000256" key="6">
    <source>
        <dbReference type="ARBA" id="ARBA00023136"/>
    </source>
</evidence>
<dbReference type="InterPro" id="IPR020846">
    <property type="entry name" value="MFS_dom"/>
</dbReference>
<dbReference type="AlphaFoldDB" id="A0A8J3N0F0"/>
<feature type="transmembrane region" description="Helical" evidence="7">
    <location>
        <begin position="373"/>
        <end position="396"/>
    </location>
</feature>
<feature type="transmembrane region" description="Helical" evidence="7">
    <location>
        <begin position="21"/>
        <end position="48"/>
    </location>
</feature>
<dbReference type="InterPro" id="IPR011701">
    <property type="entry name" value="MFS"/>
</dbReference>
<evidence type="ECO:0000256" key="7">
    <source>
        <dbReference type="SAM" id="Phobius"/>
    </source>
</evidence>
<reference evidence="9" key="1">
    <citation type="submission" date="2020-10" db="EMBL/GenBank/DDBJ databases">
        <title>Taxonomic study of unclassified bacteria belonging to the class Ktedonobacteria.</title>
        <authorList>
            <person name="Yabe S."/>
            <person name="Wang C.M."/>
            <person name="Zheng Y."/>
            <person name="Sakai Y."/>
            <person name="Cavaletti L."/>
            <person name="Monciardini P."/>
            <person name="Donadio S."/>
        </authorList>
    </citation>
    <scope>NUCLEOTIDE SEQUENCE</scope>
    <source>
        <strain evidence="9">ID150040</strain>
    </source>
</reference>
<dbReference type="Proteomes" id="UP000597444">
    <property type="component" value="Unassembled WGS sequence"/>
</dbReference>
<dbReference type="InterPro" id="IPR036259">
    <property type="entry name" value="MFS_trans_sf"/>
</dbReference>
<dbReference type="PANTHER" id="PTHR42718">
    <property type="entry name" value="MAJOR FACILITATOR SUPERFAMILY MULTIDRUG TRANSPORTER MFSC"/>
    <property type="match status" value="1"/>
</dbReference>
<feature type="transmembrane region" description="Helical" evidence="7">
    <location>
        <begin position="60"/>
        <end position="77"/>
    </location>
</feature>
<comment type="caution">
    <text evidence="9">The sequence shown here is derived from an EMBL/GenBank/DDBJ whole genome shotgun (WGS) entry which is preliminary data.</text>
</comment>
<evidence type="ECO:0000256" key="3">
    <source>
        <dbReference type="ARBA" id="ARBA00022475"/>
    </source>
</evidence>
<dbReference type="Pfam" id="PF07690">
    <property type="entry name" value="MFS_1"/>
    <property type="match status" value="1"/>
</dbReference>
<feature type="transmembrane region" description="Helical" evidence="7">
    <location>
        <begin position="280"/>
        <end position="302"/>
    </location>
</feature>
<evidence type="ECO:0000313" key="10">
    <source>
        <dbReference type="Proteomes" id="UP000597444"/>
    </source>
</evidence>
<evidence type="ECO:0000256" key="5">
    <source>
        <dbReference type="ARBA" id="ARBA00022989"/>
    </source>
</evidence>
<dbReference type="PROSITE" id="PS00216">
    <property type="entry name" value="SUGAR_TRANSPORT_1"/>
    <property type="match status" value="1"/>
</dbReference>
<dbReference type="GO" id="GO:0022857">
    <property type="term" value="F:transmembrane transporter activity"/>
    <property type="evidence" value="ECO:0007669"/>
    <property type="project" value="InterPro"/>
</dbReference>
<dbReference type="SUPFAM" id="SSF103473">
    <property type="entry name" value="MFS general substrate transporter"/>
    <property type="match status" value="1"/>
</dbReference>
<name>A0A8J3N0F0_9CHLR</name>
<evidence type="ECO:0000313" key="9">
    <source>
        <dbReference type="EMBL" id="GHO90197.1"/>
    </source>
</evidence>
<dbReference type="InterPro" id="IPR005829">
    <property type="entry name" value="Sugar_transporter_CS"/>
</dbReference>
<feature type="transmembrane region" description="Helical" evidence="7">
    <location>
        <begin position="89"/>
        <end position="108"/>
    </location>
</feature>
<evidence type="ECO:0000256" key="2">
    <source>
        <dbReference type="ARBA" id="ARBA00022448"/>
    </source>
</evidence>
<feature type="transmembrane region" description="Helical" evidence="7">
    <location>
        <begin position="417"/>
        <end position="437"/>
    </location>
</feature>
<evidence type="ECO:0000256" key="4">
    <source>
        <dbReference type="ARBA" id="ARBA00022692"/>
    </source>
</evidence>
<organism evidence="9 10">
    <name type="scientific">Reticulibacter mediterranei</name>
    <dbReference type="NCBI Taxonomy" id="2778369"/>
    <lineage>
        <taxon>Bacteria</taxon>
        <taxon>Bacillati</taxon>
        <taxon>Chloroflexota</taxon>
        <taxon>Ktedonobacteria</taxon>
        <taxon>Ktedonobacterales</taxon>
        <taxon>Reticulibacteraceae</taxon>
        <taxon>Reticulibacter</taxon>
    </lineage>
</organism>
<dbReference type="RefSeq" id="WP_220201180.1">
    <property type="nucleotide sequence ID" value="NZ_BNJK01000001.1"/>
</dbReference>
<accession>A0A8J3N0F0</accession>
<dbReference type="CDD" id="cd17321">
    <property type="entry name" value="MFS_MMR_MDR_like"/>
    <property type="match status" value="1"/>
</dbReference>
<feature type="transmembrane region" description="Helical" evidence="7">
    <location>
        <begin position="242"/>
        <end position="259"/>
    </location>
</feature>
<proteinExistence type="predicted"/>
<comment type="subcellular location">
    <subcellularLocation>
        <location evidence="1">Cell membrane</location>
        <topology evidence="1">Multi-pass membrane protein</topology>
    </subcellularLocation>
</comment>
<keyword evidence="3" id="KW-1003">Cell membrane</keyword>
<dbReference type="Gene3D" id="1.20.1720.10">
    <property type="entry name" value="Multidrug resistance protein D"/>
    <property type="match status" value="1"/>
</dbReference>